<sequence length="342" mass="38069">MPLLTRIEKRLSKKDKEDKLGITDLKRKMKEMQEENGEVDDANSDSDSSGSDDSDDDSDDSDDDEGVPLSDEEDSSSDDDEEENDEEVEEGAESEAEDDDESIPLESVLENPIYSLAEDEEPETAPEAEEAKDGGEETDSKQGPMGCMLCPNKVLKNEKMVEVHLSSKPHKRSAARFAKKIEDPTFDRSQVMDPRDIAIQIEEEIRAGNKSSSVPTANPDASKSRSKASKASATTECPRYHKPESTEVKPKRERAWKAAKKEAKRRRVEAKETGQPPRKQVEREKKSQKEAAPATATPKFSKKQREASTGAEVFTGVKTDSKRVKKKEGKKSRISDAPRPRN</sequence>
<evidence type="ECO:0000313" key="1">
    <source>
        <dbReference type="EMBL" id="KAJ9127939.1"/>
    </source>
</evidence>
<proteinExistence type="predicted"/>
<name>A0ACC2XWQ1_9TREE</name>
<protein>
    <submittedName>
        <fullName evidence="1">Uncharacterized protein</fullName>
    </submittedName>
</protein>
<organism evidence="1 2">
    <name type="scientific">Naganishia onofrii</name>
    <dbReference type="NCBI Taxonomy" id="1851511"/>
    <lineage>
        <taxon>Eukaryota</taxon>
        <taxon>Fungi</taxon>
        <taxon>Dikarya</taxon>
        <taxon>Basidiomycota</taxon>
        <taxon>Agaricomycotina</taxon>
        <taxon>Tremellomycetes</taxon>
        <taxon>Filobasidiales</taxon>
        <taxon>Filobasidiaceae</taxon>
        <taxon>Naganishia</taxon>
    </lineage>
</organism>
<keyword evidence="2" id="KW-1185">Reference proteome</keyword>
<comment type="caution">
    <text evidence="1">The sequence shown here is derived from an EMBL/GenBank/DDBJ whole genome shotgun (WGS) entry which is preliminary data.</text>
</comment>
<gene>
    <name evidence="1" type="ORF">QFC24_000224</name>
</gene>
<evidence type="ECO:0000313" key="2">
    <source>
        <dbReference type="Proteomes" id="UP001234202"/>
    </source>
</evidence>
<dbReference type="Proteomes" id="UP001234202">
    <property type="component" value="Unassembled WGS sequence"/>
</dbReference>
<reference evidence="1" key="1">
    <citation type="submission" date="2023-04" db="EMBL/GenBank/DDBJ databases">
        <title>Draft Genome sequencing of Naganishia species isolated from polar environments using Oxford Nanopore Technology.</title>
        <authorList>
            <person name="Leo P."/>
            <person name="Venkateswaran K."/>
        </authorList>
    </citation>
    <scope>NUCLEOTIDE SEQUENCE</scope>
    <source>
        <strain evidence="1">DBVPG 5303</strain>
    </source>
</reference>
<accession>A0ACC2XWQ1</accession>
<dbReference type="EMBL" id="JASBWV010000001">
    <property type="protein sequence ID" value="KAJ9127939.1"/>
    <property type="molecule type" value="Genomic_DNA"/>
</dbReference>